<keyword evidence="1" id="KW-1133">Transmembrane helix</keyword>
<comment type="caution">
    <text evidence="2">The sequence shown here is derived from an EMBL/GenBank/DDBJ whole genome shotgun (WGS) entry which is preliminary data.</text>
</comment>
<accession>A0A7Y8Y322</accession>
<evidence type="ECO:0000256" key="1">
    <source>
        <dbReference type="SAM" id="Phobius"/>
    </source>
</evidence>
<dbReference type="EMBL" id="JACBJI010000004">
    <property type="protein sequence ID" value="NYA71497.1"/>
    <property type="molecule type" value="Genomic_DNA"/>
</dbReference>
<protein>
    <submittedName>
        <fullName evidence="2">Uncharacterized protein</fullName>
    </submittedName>
</protein>
<feature type="transmembrane region" description="Helical" evidence="1">
    <location>
        <begin position="61"/>
        <end position="79"/>
    </location>
</feature>
<dbReference type="RefSeq" id="WP_176006300.1">
    <property type="nucleotide sequence ID" value="NZ_JABWMI010000011.1"/>
</dbReference>
<evidence type="ECO:0000313" key="3">
    <source>
        <dbReference type="Proteomes" id="UP000535020"/>
    </source>
</evidence>
<reference evidence="2 3" key="1">
    <citation type="submission" date="2020-07" db="EMBL/GenBank/DDBJ databases">
        <authorList>
            <person name="Sun Q."/>
        </authorList>
    </citation>
    <scope>NUCLEOTIDE SEQUENCE [LARGE SCALE GENOMIC DNA]</scope>
    <source>
        <strain evidence="2 3">MAH-1</strain>
    </source>
</reference>
<evidence type="ECO:0000313" key="2">
    <source>
        <dbReference type="EMBL" id="NYA71497.1"/>
    </source>
</evidence>
<proteinExistence type="predicted"/>
<sequence>METFWNNLPFILIFLLTAILLGFHLRNVHREKMEYLKRGELPFLPADWIEQIKYRNLSRGVLALSLALGIFSAQAMIGSGAMQPVAAYISMCLLWFGIGSLAFYLFIRKR</sequence>
<gene>
    <name evidence="2" type="ORF">HZF10_11235</name>
</gene>
<keyword evidence="1" id="KW-0812">Transmembrane</keyword>
<dbReference type="Proteomes" id="UP000535020">
    <property type="component" value="Unassembled WGS sequence"/>
</dbReference>
<keyword evidence="1" id="KW-0472">Membrane</keyword>
<name>A0A7Y8Y322_9FLAO</name>
<organism evidence="2 3">
    <name type="scientific">Flavobacterium agri</name>
    <dbReference type="NCBI Taxonomy" id="2743471"/>
    <lineage>
        <taxon>Bacteria</taxon>
        <taxon>Pseudomonadati</taxon>
        <taxon>Bacteroidota</taxon>
        <taxon>Flavobacteriia</taxon>
        <taxon>Flavobacteriales</taxon>
        <taxon>Flavobacteriaceae</taxon>
        <taxon>Flavobacterium</taxon>
    </lineage>
</organism>
<keyword evidence="3" id="KW-1185">Reference proteome</keyword>
<feature type="transmembrane region" description="Helical" evidence="1">
    <location>
        <begin position="6"/>
        <end position="25"/>
    </location>
</feature>
<dbReference type="AlphaFoldDB" id="A0A7Y8Y322"/>
<feature type="transmembrane region" description="Helical" evidence="1">
    <location>
        <begin position="85"/>
        <end position="107"/>
    </location>
</feature>